<protein>
    <submittedName>
        <fullName evidence="1">Uncharacterized protein</fullName>
    </submittedName>
</protein>
<keyword evidence="2" id="KW-1185">Reference proteome</keyword>
<comment type="caution">
    <text evidence="1">The sequence shown here is derived from an EMBL/GenBank/DDBJ whole genome shotgun (WGS) entry which is preliminary data.</text>
</comment>
<proteinExistence type="predicted"/>
<sequence>MRSIERTALQAQCLDNFWTSLLPNGLHFPSQAARYSTAGWTGVVQELDQQDSLVRLALRANALGALAKQSGQQSLTVEGWRVYGKCLQMLARSMPAKCNEKSNELLATSTLLAEYELLEGARNQYATSASGDRWFRHTSGEEAIILSTGPEHYVKGHAHRLFIDTRLHLAPKIYPHVRNRTRSPFSTYEWKTVPWTLHPKDPKNELLDILIEIPAVLEDLEELLHCPEDDTDRQISLHESLEERCWILDSQLQQWSVTSGSPTISFVESLISKEYGDASTPSSLEFAMAHLGLLYWTTCLLLYQNLCRLSTCTPTELPESVEPRQYVRKMLRLMPYFHRRDMGEFIINITTFPAINIARFLDRNDPPDNPSEERRMLLKAFRGKYQRWTENMLGSWPSRGVNRHWFSYNVT</sequence>
<dbReference type="Proteomes" id="UP001172673">
    <property type="component" value="Unassembled WGS sequence"/>
</dbReference>
<dbReference type="EMBL" id="JAPDRK010000001">
    <property type="protein sequence ID" value="KAJ9616958.1"/>
    <property type="molecule type" value="Genomic_DNA"/>
</dbReference>
<organism evidence="1 2">
    <name type="scientific">Cladophialophora chaetospira</name>
    <dbReference type="NCBI Taxonomy" id="386627"/>
    <lineage>
        <taxon>Eukaryota</taxon>
        <taxon>Fungi</taxon>
        <taxon>Dikarya</taxon>
        <taxon>Ascomycota</taxon>
        <taxon>Pezizomycotina</taxon>
        <taxon>Eurotiomycetes</taxon>
        <taxon>Chaetothyriomycetidae</taxon>
        <taxon>Chaetothyriales</taxon>
        <taxon>Herpotrichiellaceae</taxon>
        <taxon>Cladophialophora</taxon>
    </lineage>
</organism>
<dbReference type="PANTHER" id="PTHR38111:SF11">
    <property type="entry name" value="TRANSCRIPTION FACTOR DOMAIN-CONTAINING PROTEIN-RELATED"/>
    <property type="match status" value="1"/>
</dbReference>
<dbReference type="InterPro" id="IPR053178">
    <property type="entry name" value="Osmoadaptation_assoc"/>
</dbReference>
<gene>
    <name evidence="1" type="ORF">H2200_000678</name>
</gene>
<evidence type="ECO:0000313" key="2">
    <source>
        <dbReference type="Proteomes" id="UP001172673"/>
    </source>
</evidence>
<dbReference type="AlphaFoldDB" id="A0AA39CR71"/>
<reference evidence="1" key="1">
    <citation type="submission" date="2022-10" db="EMBL/GenBank/DDBJ databases">
        <title>Culturing micro-colonial fungi from biological soil crusts in the Mojave desert and describing Neophaeococcomyces mojavensis, and introducing the new genera and species Taxawa tesnikishii.</title>
        <authorList>
            <person name="Kurbessoian T."/>
            <person name="Stajich J.E."/>
        </authorList>
    </citation>
    <scope>NUCLEOTIDE SEQUENCE</scope>
    <source>
        <strain evidence="1">TK_41</strain>
    </source>
</reference>
<evidence type="ECO:0000313" key="1">
    <source>
        <dbReference type="EMBL" id="KAJ9616958.1"/>
    </source>
</evidence>
<dbReference type="PANTHER" id="PTHR38111">
    <property type="entry name" value="ZN(2)-C6 FUNGAL-TYPE DOMAIN-CONTAINING PROTEIN-RELATED"/>
    <property type="match status" value="1"/>
</dbReference>
<accession>A0AA39CR71</accession>
<name>A0AA39CR71_9EURO</name>